<dbReference type="EC" id="2.7.1.59" evidence="2"/>
<organism evidence="6 7">
    <name type="scientific">Acanthosepion pharaonis</name>
    <name type="common">Pharaoh cuttlefish</name>
    <name type="synonym">Sepia pharaonis</name>
    <dbReference type="NCBI Taxonomy" id="158019"/>
    <lineage>
        <taxon>Eukaryota</taxon>
        <taxon>Metazoa</taxon>
        <taxon>Spiralia</taxon>
        <taxon>Lophotrochozoa</taxon>
        <taxon>Mollusca</taxon>
        <taxon>Cephalopoda</taxon>
        <taxon>Coleoidea</taxon>
        <taxon>Decapodiformes</taxon>
        <taxon>Sepiida</taxon>
        <taxon>Sepiina</taxon>
        <taxon>Sepiidae</taxon>
        <taxon>Acanthosepion</taxon>
    </lineage>
</organism>
<comment type="caution">
    <text evidence="6">The sequence shown here is derived from an EMBL/GenBank/DDBJ whole genome shotgun (WGS) entry which is preliminary data.</text>
</comment>
<dbReference type="Pfam" id="PF01869">
    <property type="entry name" value="BcrAD_BadFG"/>
    <property type="match status" value="1"/>
</dbReference>
<gene>
    <name evidence="6" type="ORF">SPHA_44160</name>
</gene>
<evidence type="ECO:0000256" key="4">
    <source>
        <dbReference type="ARBA" id="ARBA00031123"/>
    </source>
</evidence>
<comment type="similarity">
    <text evidence="1">Belongs to the eukaryotic-type N-acetylglucosamine kinase family.</text>
</comment>
<dbReference type="InterPro" id="IPR002731">
    <property type="entry name" value="ATPase_BadF"/>
</dbReference>
<dbReference type="EMBL" id="CAHIKZ030002241">
    <property type="protein sequence ID" value="CAE1283620.1"/>
    <property type="molecule type" value="Genomic_DNA"/>
</dbReference>
<feature type="domain" description="ATPase BadF/BadG/BcrA/BcrD type" evidence="5">
    <location>
        <begin position="8"/>
        <end position="238"/>
    </location>
</feature>
<evidence type="ECO:0000259" key="5">
    <source>
        <dbReference type="Pfam" id="PF01869"/>
    </source>
</evidence>
<dbReference type="Gene3D" id="3.30.420.40">
    <property type="match status" value="1"/>
</dbReference>
<dbReference type="InterPro" id="IPR043129">
    <property type="entry name" value="ATPase_NBD"/>
</dbReference>
<evidence type="ECO:0000313" key="7">
    <source>
        <dbReference type="Proteomes" id="UP000597762"/>
    </source>
</evidence>
<dbReference type="PANTHER" id="PTHR12862:SF0">
    <property type="entry name" value="N-ACETYL-D-GLUCOSAMINE KINASE"/>
    <property type="match status" value="1"/>
</dbReference>
<dbReference type="AlphaFoldDB" id="A0A812CSU8"/>
<proteinExistence type="inferred from homology"/>
<dbReference type="GO" id="GO:0045127">
    <property type="term" value="F:N-acetylglucosamine kinase activity"/>
    <property type="evidence" value="ECO:0007669"/>
    <property type="project" value="UniProtKB-EC"/>
</dbReference>
<dbReference type="PANTHER" id="PTHR12862">
    <property type="entry name" value="BADF TYPE ATPASE DOMAIN-CONTAINING PROTEIN"/>
    <property type="match status" value="1"/>
</dbReference>
<reference evidence="6" key="1">
    <citation type="submission" date="2021-01" db="EMBL/GenBank/DDBJ databases">
        <authorList>
            <person name="Li R."/>
            <person name="Bekaert M."/>
        </authorList>
    </citation>
    <scope>NUCLEOTIDE SEQUENCE</scope>
    <source>
        <strain evidence="6">Farmed</strain>
    </source>
</reference>
<name>A0A812CSU8_ACAPH</name>
<protein>
    <recommendedName>
        <fullName evidence="3">N-acetyl-D-glucosamine kinase</fullName>
        <ecNumber evidence="2">2.7.1.59</ecNumber>
    </recommendedName>
    <alternativeName>
        <fullName evidence="4">GlcNAc kinase</fullName>
    </alternativeName>
</protein>
<evidence type="ECO:0000256" key="2">
    <source>
        <dbReference type="ARBA" id="ARBA00012122"/>
    </source>
</evidence>
<dbReference type="SUPFAM" id="SSF53067">
    <property type="entry name" value="Actin-like ATPase domain"/>
    <property type="match status" value="1"/>
</dbReference>
<keyword evidence="7" id="KW-1185">Reference proteome</keyword>
<dbReference type="InterPro" id="IPR039758">
    <property type="entry name" value="NAGK-like"/>
</dbReference>
<keyword evidence="6" id="KW-0808">Transferase</keyword>
<accession>A0A812CSU8</accession>
<evidence type="ECO:0000256" key="3">
    <source>
        <dbReference type="ARBA" id="ARBA00014974"/>
    </source>
</evidence>
<evidence type="ECO:0000256" key="1">
    <source>
        <dbReference type="ARBA" id="ARBA00006198"/>
    </source>
</evidence>
<evidence type="ECO:0000313" key="6">
    <source>
        <dbReference type="EMBL" id="CAE1283620.1"/>
    </source>
</evidence>
<dbReference type="OrthoDB" id="311172at2759"/>
<dbReference type="Proteomes" id="UP000597762">
    <property type="component" value="Unassembled WGS sequence"/>
</dbReference>
<sequence length="290" mass="31996">MIQQTMEEIIMEPEIHLKSLGLALAGSEREKAKEQLKKLMKEKCDLIESVEPCTDSQCALSMVSKSGAGMLLISGTGSCCQLINPDGVARQCGGWGNILGDEGSAYWISYKAIKIIFDHEDGLVKSSHDIAYIKKAVNVYFEIEDKMSLMDIFYSKFDIRKVAGFCVEVAKGATEVKDGLCLYVFDEAGRYLAKHITAQLPSVSEEMLSASGGLQVVCVGSVFKSWDLLRKGFIDVLQGYSEKGKLKEISLLRLTQSVAIGAAFHGARTVNQILPIEYDKNYSVFLNMKF</sequence>